<reference evidence="16" key="1">
    <citation type="submission" date="2003-08" db="EMBL/GenBank/DDBJ databases">
        <authorList>
            <person name="Birren B."/>
            <person name="Nusbaum C."/>
            <person name="Abebe A."/>
            <person name="Abouelleil A."/>
            <person name="Adekoya E."/>
            <person name="Ait-zahra M."/>
            <person name="Allen N."/>
            <person name="Allen T."/>
            <person name="An P."/>
            <person name="Anderson M."/>
            <person name="Anderson S."/>
            <person name="Arachchi H."/>
            <person name="Armbruster J."/>
            <person name="Bachantsang P."/>
            <person name="Baldwin J."/>
            <person name="Barry A."/>
            <person name="Bayul T."/>
            <person name="Blitshsteyn B."/>
            <person name="Bloom T."/>
            <person name="Blye J."/>
            <person name="Boguslavskiy L."/>
            <person name="Borowsky M."/>
            <person name="Boukhgalter B."/>
            <person name="Brunache A."/>
            <person name="Butler J."/>
            <person name="Calixte N."/>
            <person name="Calvo S."/>
            <person name="Camarata J."/>
            <person name="Campo K."/>
            <person name="Chang J."/>
            <person name="Cheshatsang Y."/>
            <person name="Citroen M."/>
            <person name="Collymore A."/>
            <person name="Considine T."/>
            <person name="Cook A."/>
            <person name="Cooke P."/>
            <person name="Corum B."/>
            <person name="Cuomo C."/>
            <person name="David R."/>
            <person name="Dawoe T."/>
            <person name="Degray S."/>
            <person name="Dodge S."/>
            <person name="Dooley K."/>
            <person name="Dorje P."/>
            <person name="Dorjee K."/>
            <person name="Dorris L."/>
            <person name="Duffey N."/>
            <person name="Dupes A."/>
            <person name="Elkins T."/>
            <person name="Engels R."/>
            <person name="Erickson J."/>
            <person name="Farina A."/>
            <person name="Faro S."/>
            <person name="Ferreira P."/>
            <person name="Fischer H."/>
            <person name="Fitzgerald M."/>
            <person name="Foley K."/>
            <person name="Gage D."/>
            <person name="Galagan J."/>
            <person name="Gearin G."/>
            <person name="Gnerre S."/>
            <person name="Gnirke A."/>
            <person name="Goyette A."/>
            <person name="Graham J."/>
            <person name="Grandbois E."/>
            <person name="Gyaltsen K."/>
            <person name="Hafez N."/>
            <person name="Hagopian D."/>
            <person name="Hagos B."/>
            <person name="Hall J."/>
            <person name="Hatcher B."/>
            <person name="Heller A."/>
            <person name="Higgins H."/>
            <person name="Honan T."/>
            <person name="Horn A."/>
            <person name="Houde N."/>
            <person name="Hughes L."/>
            <person name="Hulme W."/>
            <person name="Husby E."/>
            <person name="Iliev I."/>
            <person name="Jaffe D."/>
            <person name="Jones C."/>
            <person name="Kamal M."/>
            <person name="Kamat A."/>
            <person name="Kamvysselis M."/>
            <person name="Karlsson E."/>
            <person name="Kells C."/>
            <person name="Kieu A."/>
            <person name="Kisner P."/>
            <person name="Kodira C."/>
            <person name="Kulbokas E."/>
            <person name="Labutti K."/>
            <person name="Lama D."/>
            <person name="Landers T."/>
            <person name="Leger J."/>
            <person name="Levine S."/>
            <person name="Lewis D."/>
            <person name="Lewis T."/>
            <person name="Lindblad-toh K."/>
            <person name="Liu X."/>
            <person name="Lokyitsang T."/>
            <person name="Lokyitsang Y."/>
            <person name="Lucien O."/>
            <person name="Lui A."/>
            <person name="Ma L.J."/>
            <person name="Mabbitt R."/>
            <person name="Macdonald J."/>
            <person name="Maclean C."/>
            <person name="Major J."/>
            <person name="Manning J."/>
            <person name="Marabella R."/>
            <person name="Maru K."/>
            <person name="Matthews C."/>
            <person name="Mauceli E."/>
            <person name="Mccarthy M."/>
            <person name="Mcdonough S."/>
            <person name="Mcghee T."/>
            <person name="Meldrim J."/>
            <person name="Meneus L."/>
            <person name="Mesirov J."/>
            <person name="Mihalev A."/>
            <person name="Mihova T."/>
            <person name="Mikkelsen T."/>
            <person name="Mlenga V."/>
            <person name="Moru K."/>
            <person name="Mozes J."/>
            <person name="Mulrain L."/>
            <person name="Munson G."/>
            <person name="Naylor J."/>
            <person name="Newes C."/>
            <person name="Nguyen C."/>
            <person name="Nguyen N."/>
            <person name="Nguyen T."/>
            <person name="Nicol R."/>
            <person name="Nielsen C."/>
            <person name="Nizzari M."/>
            <person name="Norbu C."/>
            <person name="Norbu N."/>
            <person name="O'donnell P."/>
            <person name="Okoawo O."/>
            <person name="O'leary S."/>
            <person name="Omotosho B."/>
            <person name="O'neill K."/>
            <person name="Osman S."/>
            <person name="Parker S."/>
            <person name="Perrin D."/>
            <person name="Phunkhang P."/>
            <person name="Piqani B."/>
            <person name="Purcell S."/>
            <person name="Rachupka T."/>
            <person name="Ramasamy U."/>
            <person name="Rameau R."/>
            <person name="Ray V."/>
            <person name="Raymond C."/>
            <person name="Retta R."/>
            <person name="Richardson S."/>
            <person name="Rise C."/>
            <person name="Rodriguez J."/>
            <person name="Rogers J."/>
            <person name="Rogov P."/>
            <person name="Rutman M."/>
            <person name="Schupbach R."/>
            <person name="Seaman C."/>
            <person name="Settipalli S."/>
            <person name="Sharpe T."/>
            <person name="Sheridan J."/>
            <person name="Sherpa N."/>
            <person name="Shi J."/>
            <person name="Smirnov S."/>
            <person name="Smith C."/>
            <person name="Sougnez C."/>
            <person name="Spencer B."/>
            <person name="Stalker J."/>
            <person name="Stange-thomann N."/>
            <person name="Stavropoulos S."/>
            <person name="Stetson K."/>
            <person name="Stone C."/>
            <person name="Stone S."/>
            <person name="Stubbs M."/>
            <person name="Talamas J."/>
            <person name="Tchuinga P."/>
            <person name="Tenzing P."/>
            <person name="Tesfaye S."/>
            <person name="Theodore J."/>
            <person name="Thoulutsang Y."/>
            <person name="Topham K."/>
            <person name="Towey S."/>
            <person name="Tsamla T."/>
            <person name="Tsomo N."/>
            <person name="Vallee D."/>
            <person name="Vassiliev H."/>
            <person name="Venkataraman V."/>
            <person name="Vinson J."/>
            <person name="Vo A."/>
            <person name="Wade C."/>
            <person name="Wang S."/>
            <person name="Wangchuk T."/>
            <person name="Wangdi T."/>
            <person name="Whittaker C."/>
            <person name="Wilkinson J."/>
            <person name="Wu Y."/>
            <person name="Wyman D."/>
            <person name="Yadav S."/>
            <person name="Yang S."/>
            <person name="Yang X."/>
            <person name="Yeager S."/>
            <person name="Yee E."/>
            <person name="Young G."/>
            <person name="Zainoun J."/>
            <person name="Zembeck L."/>
            <person name="Zimmer A."/>
            <person name="Zody M."/>
            <person name="Lander E."/>
        </authorList>
    </citation>
    <scope>NUCLEOTIDE SEQUENCE [LARGE SCALE GENOMIC DNA]</scope>
</reference>
<comment type="function">
    <text evidence="8">Catalyzes the conversion of the 17-keto group of estrone, 4- and 5-androstenes and 5-alpha-androstanes into their 17-beta-hydroxyl metabolites and the conversion of the 3-keto group of 3-, 3,17- and 3,20- diketosteroids into their 3-hydroxyl metabolites. Exhibits reductive 3-beta-hydroxysteroid dehydrogenase activity toward 5-beta-androstanes, 5-beta-pregnanes, 4-pregnenes and bile acids. May also reduce endogenous and exogenous alpha-dicarbonyl compounds and xenobiotic alicyclic ketones.</text>
</comment>
<organism evidence="15 16">
    <name type="scientific">Ciona savignyi</name>
    <name type="common">Pacific transparent sea squirt</name>
    <dbReference type="NCBI Taxonomy" id="51511"/>
    <lineage>
        <taxon>Eukaryota</taxon>
        <taxon>Metazoa</taxon>
        <taxon>Chordata</taxon>
        <taxon>Tunicata</taxon>
        <taxon>Ascidiacea</taxon>
        <taxon>Phlebobranchia</taxon>
        <taxon>Cionidae</taxon>
        <taxon>Ciona</taxon>
    </lineage>
</organism>
<dbReference type="PROSITE" id="PS00061">
    <property type="entry name" value="ADH_SHORT"/>
    <property type="match status" value="1"/>
</dbReference>
<dbReference type="OMA" id="IYGATKW"/>
<dbReference type="SUPFAM" id="SSF51735">
    <property type="entry name" value="NAD(P)-binding Rossmann-fold domains"/>
    <property type="match status" value="1"/>
</dbReference>
<evidence type="ECO:0000256" key="5">
    <source>
        <dbReference type="ARBA" id="ARBA00048022"/>
    </source>
</evidence>
<dbReference type="InterPro" id="IPR036291">
    <property type="entry name" value="NAD(P)-bd_dom_sf"/>
</dbReference>
<evidence type="ECO:0000256" key="9">
    <source>
        <dbReference type="ARBA" id="ARBA00069606"/>
    </source>
</evidence>
<evidence type="ECO:0000256" key="1">
    <source>
        <dbReference type="ARBA" id="ARBA00006484"/>
    </source>
</evidence>
<dbReference type="PRINTS" id="PR00081">
    <property type="entry name" value="GDHRDH"/>
</dbReference>
<keyword evidence="16" id="KW-1185">Reference proteome</keyword>
<evidence type="ECO:0000256" key="11">
    <source>
        <dbReference type="ARBA" id="ARBA00077379"/>
    </source>
</evidence>
<dbReference type="PRINTS" id="PR00080">
    <property type="entry name" value="SDRFAMILY"/>
</dbReference>
<keyword evidence="2" id="KW-0560">Oxidoreductase</keyword>
<dbReference type="HOGENOM" id="CLU_010194_2_10_1"/>
<reference evidence="15" key="2">
    <citation type="submission" date="2025-05" db="UniProtKB">
        <authorList>
            <consortium name="Ensembl"/>
        </authorList>
    </citation>
    <scope>IDENTIFICATION</scope>
</reference>
<dbReference type="Ensembl" id="ENSCSAVT00000017524.1">
    <property type="protein sequence ID" value="ENSCSAVP00000017335.1"/>
    <property type="gene ID" value="ENSCSAVG00000010204.1"/>
</dbReference>
<dbReference type="STRING" id="51511.ENSCSAVP00000017335"/>
<dbReference type="eggNOG" id="KOG1205">
    <property type="taxonomic scope" value="Eukaryota"/>
</dbReference>
<evidence type="ECO:0000256" key="6">
    <source>
        <dbReference type="ARBA" id="ARBA00048906"/>
    </source>
</evidence>
<dbReference type="GeneTree" id="ENSGT00840000129887"/>
<accession>H2ZIB9</accession>
<evidence type="ECO:0000256" key="4">
    <source>
        <dbReference type="ARBA" id="ARBA00037929"/>
    </source>
</evidence>
<evidence type="ECO:0000256" key="13">
    <source>
        <dbReference type="ARBA" id="ARBA00078574"/>
    </source>
</evidence>
<evidence type="ECO:0000256" key="12">
    <source>
        <dbReference type="ARBA" id="ARBA00078009"/>
    </source>
</evidence>
<dbReference type="GO" id="GO:0000253">
    <property type="term" value="F:3-beta-hydroxysteroid 3-dehydrogenase (NADP+) activity"/>
    <property type="evidence" value="ECO:0007669"/>
    <property type="project" value="UniProtKB-EC"/>
</dbReference>
<dbReference type="PANTHER" id="PTHR43115">
    <property type="entry name" value="DEHYDROGENASE/REDUCTASE SDR FAMILY MEMBER 11"/>
    <property type="match status" value="1"/>
</dbReference>
<dbReference type="Ensembl" id="ENSCSAVT00000017525.1">
    <property type="protein sequence ID" value="ENSCSAVP00000017336.1"/>
    <property type="gene ID" value="ENSCSAVG00000010204.1"/>
</dbReference>
<comment type="similarity">
    <text evidence="1 14">Belongs to the short-chain dehydrogenases/reductases (SDR) family.</text>
</comment>
<evidence type="ECO:0000256" key="2">
    <source>
        <dbReference type="ARBA" id="ARBA00023002"/>
    </source>
</evidence>
<sequence length="251" mass="27646">MDRWIGRVAIVTGASSGIGEAIVKKLVGHGMKVVGCARNEEILKKIASEINGKGAGEMFPFKCDVTNEENILEMFKYVKENLGALHLMVNNAGVAYDSPVSSGDSQKWKRTLETNVLGLSICTREAYQLMKDFGIDDGHFVNINSVAGHRIVDKPMYGASKHAVTALTEGLRRELREAKTHMRTTSISPGYVETPIFHKIYPDDPERIERLLANVKCLQSDDIADAVIYAVGAPAHVNINEIIIRPVEQIL</sequence>
<evidence type="ECO:0000256" key="8">
    <source>
        <dbReference type="ARBA" id="ARBA00054702"/>
    </source>
</evidence>
<dbReference type="EC" id="1.1.1.270" evidence="3"/>
<evidence type="ECO:0000313" key="15">
    <source>
        <dbReference type="Ensembl" id="ENSCSAVP00000017335.1"/>
    </source>
</evidence>
<evidence type="ECO:0000256" key="7">
    <source>
        <dbReference type="ARBA" id="ARBA00052853"/>
    </source>
</evidence>
<protein>
    <recommendedName>
        <fullName evidence="9">Dehydrogenase/reductase SDR family member 11</fullName>
        <ecNumber evidence="3">1.1.1.270</ecNumber>
    </recommendedName>
    <alternativeName>
        <fullName evidence="10">17-beta-hydroxysteroid dehydrogenase</fullName>
    </alternativeName>
    <alternativeName>
        <fullName evidence="11">3-beta-hydroxysteroid 3-dehydrogenase</fullName>
    </alternativeName>
    <alternativeName>
        <fullName evidence="13">Estradiol 17-beta-dehydrogenase</fullName>
    </alternativeName>
    <alternativeName>
        <fullName evidence="12">Short-chain dehydrogenase/reductase family 24C member 1</fullName>
    </alternativeName>
</protein>
<dbReference type="Pfam" id="PF00106">
    <property type="entry name" value="adh_short"/>
    <property type="match status" value="1"/>
</dbReference>
<dbReference type="InterPro" id="IPR020904">
    <property type="entry name" value="Sc_DH/Rdtase_CS"/>
</dbReference>
<dbReference type="Proteomes" id="UP000007875">
    <property type="component" value="Unassembled WGS sequence"/>
</dbReference>
<dbReference type="AlphaFoldDB" id="H2ZIB9"/>
<evidence type="ECO:0000256" key="10">
    <source>
        <dbReference type="ARBA" id="ARBA00075978"/>
    </source>
</evidence>
<dbReference type="PANTHER" id="PTHR43115:SF4">
    <property type="entry name" value="DEHYDROGENASE_REDUCTASE SDR FAMILY MEMBER 11"/>
    <property type="match status" value="1"/>
</dbReference>
<comment type="pathway">
    <text evidence="4">Steroid biosynthesis; estrogen biosynthesis.</text>
</comment>
<dbReference type="GO" id="GO:0004303">
    <property type="term" value="F:estradiol 17-beta-dehydrogenase [NAD(P)+] activity"/>
    <property type="evidence" value="ECO:0007669"/>
    <property type="project" value="UniProtKB-EC"/>
</dbReference>
<dbReference type="Gene3D" id="3.40.50.720">
    <property type="entry name" value="NAD(P)-binding Rossmann-like Domain"/>
    <property type="match status" value="1"/>
</dbReference>
<comment type="catalytic activity">
    <reaction evidence="7">
        <text>a 3beta-hydroxysteroid + NADP(+) = a 3-oxosteroid + NADPH + H(+)</text>
        <dbReference type="Rhea" id="RHEA:34787"/>
        <dbReference type="ChEBI" id="CHEBI:15378"/>
        <dbReference type="ChEBI" id="CHEBI:36836"/>
        <dbReference type="ChEBI" id="CHEBI:47788"/>
        <dbReference type="ChEBI" id="CHEBI:57783"/>
        <dbReference type="ChEBI" id="CHEBI:58349"/>
        <dbReference type="EC" id="1.1.1.270"/>
    </reaction>
</comment>
<evidence type="ECO:0000256" key="3">
    <source>
        <dbReference type="ARBA" id="ARBA00023621"/>
    </source>
</evidence>
<dbReference type="FunFam" id="3.40.50.720:FF:000047">
    <property type="entry name" value="NADP-dependent L-serine/L-allo-threonine dehydrogenase"/>
    <property type="match status" value="1"/>
</dbReference>
<comment type="catalytic activity">
    <reaction evidence="5">
        <text>17beta-estradiol + NAD(+) = estrone + NADH + H(+)</text>
        <dbReference type="Rhea" id="RHEA:24612"/>
        <dbReference type="ChEBI" id="CHEBI:15378"/>
        <dbReference type="ChEBI" id="CHEBI:16469"/>
        <dbReference type="ChEBI" id="CHEBI:17263"/>
        <dbReference type="ChEBI" id="CHEBI:57540"/>
        <dbReference type="ChEBI" id="CHEBI:57945"/>
        <dbReference type="EC" id="1.1.1.62"/>
    </reaction>
</comment>
<evidence type="ECO:0000313" key="16">
    <source>
        <dbReference type="Proteomes" id="UP000007875"/>
    </source>
</evidence>
<name>H2ZIB9_CIOSA</name>
<evidence type="ECO:0000256" key="14">
    <source>
        <dbReference type="RuleBase" id="RU000363"/>
    </source>
</evidence>
<proteinExistence type="inferred from homology"/>
<dbReference type="InterPro" id="IPR002347">
    <property type="entry name" value="SDR_fam"/>
</dbReference>
<comment type="catalytic activity">
    <reaction evidence="6">
        <text>17beta-estradiol + NADP(+) = estrone + NADPH + H(+)</text>
        <dbReference type="Rhea" id="RHEA:24616"/>
        <dbReference type="ChEBI" id="CHEBI:15378"/>
        <dbReference type="ChEBI" id="CHEBI:16469"/>
        <dbReference type="ChEBI" id="CHEBI:17263"/>
        <dbReference type="ChEBI" id="CHEBI:57783"/>
        <dbReference type="ChEBI" id="CHEBI:58349"/>
        <dbReference type="EC" id="1.1.1.62"/>
    </reaction>
</comment>